<reference evidence="3 4" key="1">
    <citation type="submission" date="2016-11" db="EMBL/GenBank/DDBJ databases">
        <title>Comparison of Traditional DNA-DNA Hybridization with In Silico Genomic Analysis.</title>
        <authorList>
            <person name="Nicholson A.C."/>
            <person name="Sammons S."/>
            <person name="Humrighouse B.W."/>
            <person name="Graziano J."/>
            <person name="Lasker B."/>
            <person name="Whitney A.M."/>
            <person name="Mcquiston J.R."/>
        </authorList>
    </citation>
    <scope>NUCLEOTIDE SEQUENCE [LARGE SCALE GENOMIC DNA]</scope>
    <source>
        <strain evidence="3 4">H2381</strain>
    </source>
</reference>
<name>A0A212ARH7_9RHOB</name>
<feature type="transmembrane region" description="Helical" evidence="1">
    <location>
        <begin position="158"/>
        <end position="175"/>
    </location>
</feature>
<dbReference type="RefSeq" id="WP_088233646.1">
    <property type="nucleotide sequence ID" value="NZ_NIPX01000010.1"/>
</dbReference>
<evidence type="ECO:0000313" key="3">
    <source>
        <dbReference type="EMBL" id="OWJ84102.1"/>
    </source>
</evidence>
<organism evidence="3 4">
    <name type="scientific">Haematobacter missouriensis</name>
    <dbReference type="NCBI Taxonomy" id="366616"/>
    <lineage>
        <taxon>Bacteria</taxon>
        <taxon>Pseudomonadati</taxon>
        <taxon>Pseudomonadota</taxon>
        <taxon>Alphaproteobacteria</taxon>
        <taxon>Rhodobacterales</taxon>
        <taxon>Paracoccaceae</taxon>
        <taxon>Haematobacter</taxon>
    </lineage>
</organism>
<keyword evidence="1" id="KW-1133">Transmembrane helix</keyword>
<dbReference type="OrthoDB" id="9814956at2"/>
<dbReference type="AlphaFoldDB" id="A0A212ARH7"/>
<comment type="caution">
    <text evidence="3">The sequence shown here is derived from an EMBL/GenBank/DDBJ whole genome shotgun (WGS) entry which is preliminary data.</text>
</comment>
<gene>
    <name evidence="3" type="ORF">CDV52_09475</name>
</gene>
<feature type="transmembrane region" description="Helical" evidence="1">
    <location>
        <begin position="307"/>
        <end position="331"/>
    </location>
</feature>
<dbReference type="InterPro" id="IPR002656">
    <property type="entry name" value="Acyl_transf_3_dom"/>
</dbReference>
<dbReference type="PANTHER" id="PTHR37312:SF1">
    <property type="entry name" value="MEMBRANE-BOUND ACYLTRANSFERASE YKRP-RELATED"/>
    <property type="match status" value="1"/>
</dbReference>
<feature type="transmembrane region" description="Helical" evidence="1">
    <location>
        <begin position="136"/>
        <end position="153"/>
    </location>
</feature>
<feature type="transmembrane region" description="Helical" evidence="1">
    <location>
        <begin position="219"/>
        <end position="237"/>
    </location>
</feature>
<keyword evidence="1" id="KW-0472">Membrane</keyword>
<dbReference type="Pfam" id="PF01757">
    <property type="entry name" value="Acyl_transf_3"/>
    <property type="match status" value="1"/>
</dbReference>
<protein>
    <recommendedName>
        <fullName evidence="2">Acyltransferase 3 domain-containing protein</fullName>
    </recommendedName>
</protein>
<feature type="transmembrane region" description="Helical" evidence="1">
    <location>
        <begin position="20"/>
        <end position="38"/>
    </location>
</feature>
<keyword evidence="1" id="KW-0812">Transmembrane</keyword>
<evidence type="ECO:0000313" key="4">
    <source>
        <dbReference type="Proteomes" id="UP000196640"/>
    </source>
</evidence>
<feature type="domain" description="Acyltransferase 3" evidence="2">
    <location>
        <begin position="15"/>
        <end position="328"/>
    </location>
</feature>
<dbReference type="InterPro" id="IPR052734">
    <property type="entry name" value="Nod_factor_acetyltransferase"/>
</dbReference>
<dbReference type="EMBL" id="NIPX01000010">
    <property type="protein sequence ID" value="OWJ84102.1"/>
    <property type="molecule type" value="Genomic_DNA"/>
</dbReference>
<dbReference type="PANTHER" id="PTHR37312">
    <property type="entry name" value="MEMBRANE-BOUND ACYLTRANSFERASE YKRP-RELATED"/>
    <property type="match status" value="1"/>
</dbReference>
<evidence type="ECO:0000259" key="2">
    <source>
        <dbReference type="Pfam" id="PF01757"/>
    </source>
</evidence>
<feature type="transmembrane region" description="Helical" evidence="1">
    <location>
        <begin position="283"/>
        <end position="301"/>
    </location>
</feature>
<feature type="transmembrane region" description="Helical" evidence="1">
    <location>
        <begin position="249"/>
        <end position="271"/>
    </location>
</feature>
<dbReference type="GO" id="GO:0016747">
    <property type="term" value="F:acyltransferase activity, transferring groups other than amino-acyl groups"/>
    <property type="evidence" value="ECO:0007669"/>
    <property type="project" value="InterPro"/>
</dbReference>
<feature type="transmembrane region" description="Helical" evidence="1">
    <location>
        <begin position="181"/>
        <end position="199"/>
    </location>
</feature>
<proteinExistence type="predicted"/>
<feature type="transmembrane region" description="Helical" evidence="1">
    <location>
        <begin position="45"/>
        <end position="64"/>
    </location>
</feature>
<evidence type="ECO:0000256" key="1">
    <source>
        <dbReference type="SAM" id="Phobius"/>
    </source>
</evidence>
<feature type="transmembrane region" description="Helical" evidence="1">
    <location>
        <begin position="79"/>
        <end position="99"/>
    </location>
</feature>
<accession>A0A212ARH7</accession>
<sequence>MAVSSPVGEAQDRIVWVDSAKALLILIVVLGHFHYMYAPVPGKDVIYYFHVPAFLFITGFLLPAEVGSLPFGQVVSRWVALYLRAYAFFSVMAIGLWWVQQCVRLHGIADPLPAIWGALYGVAGSGNGLVHDDMPLWYFPFLVTSFVIGWLCLRLPAVMGWLLAAAYLAFTFLYHGPRLPWGLDIGGVGVVALLSGFWFRRHYAEILTRFAAPPLRWGLFLLAAAVLLLAAYWNGPVNLNGAEFGRNGAVFLVGMFAGITIVVLICLPLPARPWIRRISMETLVIFATHIYFIRVASAVLPRPENGFLRFLVALAASAFIVGLCLIVARLLRPLLDRFVLRRPGSEKRTATGGMPAADQMR</sequence>
<dbReference type="Proteomes" id="UP000196640">
    <property type="component" value="Unassembled WGS sequence"/>
</dbReference>